<feature type="compositionally biased region" description="Basic residues" evidence="1">
    <location>
        <begin position="1"/>
        <end position="14"/>
    </location>
</feature>
<feature type="compositionally biased region" description="Polar residues" evidence="1">
    <location>
        <begin position="15"/>
        <end position="26"/>
    </location>
</feature>
<feature type="compositionally biased region" description="Basic and acidic residues" evidence="1">
    <location>
        <begin position="55"/>
        <end position="65"/>
    </location>
</feature>
<name>A0A2N9IYT2_FAGSY</name>
<dbReference type="AlphaFoldDB" id="A0A2N9IYT2"/>
<dbReference type="EMBL" id="OIVN01002019">
    <property type="protein sequence ID" value="SPC99884.1"/>
    <property type="molecule type" value="Genomic_DNA"/>
</dbReference>
<evidence type="ECO:0000313" key="2">
    <source>
        <dbReference type="EMBL" id="SPC99884.1"/>
    </source>
</evidence>
<gene>
    <name evidence="2" type="ORF">FSB_LOCUS27766</name>
    <name evidence="3" type="ORF">FSB_LOCUS33751</name>
    <name evidence="4" type="ORF">FSB_LOCUS57620</name>
</gene>
<proteinExistence type="predicted"/>
<reference evidence="4" key="1">
    <citation type="submission" date="2018-02" db="EMBL/GenBank/DDBJ databases">
        <authorList>
            <person name="Cohen D.B."/>
            <person name="Kent A.D."/>
        </authorList>
    </citation>
    <scope>NUCLEOTIDE SEQUENCE</scope>
</reference>
<feature type="region of interest" description="Disordered" evidence="1">
    <location>
        <begin position="1"/>
        <end position="77"/>
    </location>
</feature>
<dbReference type="EMBL" id="OIVN01002713">
    <property type="protein sequence ID" value="SPD05869.1"/>
    <property type="molecule type" value="Genomic_DNA"/>
</dbReference>
<evidence type="ECO:0000256" key="1">
    <source>
        <dbReference type="SAM" id="MobiDB-lite"/>
    </source>
</evidence>
<sequence length="214" mass="23725">MSGKSNKGRNRRGAHNTTNFSESVVSSDAPPKDNLSASEPAKADANGVPTVEVSTNEKPEVKESETENAAGQQKQGEGCCHVGPLDCSSIVQTQRRLPNMHVDKLLLGINTVNNQRYLNLQIENEKDKALVESVEVIDRDDEDDWQDVNEHLEDDEEEEDENLYALVDTINSKTLILCGVNAKSENFVNNFYEGLKLEKQKSIEELCHMLAPGV</sequence>
<dbReference type="EMBL" id="OIVN01006283">
    <property type="protein sequence ID" value="SPD29738.1"/>
    <property type="molecule type" value="Genomic_DNA"/>
</dbReference>
<evidence type="ECO:0000313" key="3">
    <source>
        <dbReference type="EMBL" id="SPD05869.1"/>
    </source>
</evidence>
<organism evidence="4">
    <name type="scientific">Fagus sylvatica</name>
    <name type="common">Beechnut</name>
    <dbReference type="NCBI Taxonomy" id="28930"/>
    <lineage>
        <taxon>Eukaryota</taxon>
        <taxon>Viridiplantae</taxon>
        <taxon>Streptophyta</taxon>
        <taxon>Embryophyta</taxon>
        <taxon>Tracheophyta</taxon>
        <taxon>Spermatophyta</taxon>
        <taxon>Magnoliopsida</taxon>
        <taxon>eudicotyledons</taxon>
        <taxon>Gunneridae</taxon>
        <taxon>Pentapetalae</taxon>
        <taxon>rosids</taxon>
        <taxon>fabids</taxon>
        <taxon>Fagales</taxon>
        <taxon>Fagaceae</taxon>
        <taxon>Fagus</taxon>
    </lineage>
</organism>
<dbReference type="Pfam" id="PF05553">
    <property type="entry name" value="DUF761"/>
    <property type="match status" value="1"/>
</dbReference>
<evidence type="ECO:0000313" key="4">
    <source>
        <dbReference type="EMBL" id="SPD29738.1"/>
    </source>
</evidence>
<accession>A0A2N9IYT2</accession>
<dbReference type="InterPro" id="IPR008480">
    <property type="entry name" value="DUF761_pln"/>
</dbReference>
<protein>
    <submittedName>
        <fullName evidence="4">Uncharacterized protein</fullName>
    </submittedName>
</protein>